<accession>A0ABW2RDM6</accession>
<evidence type="ECO:0000256" key="1">
    <source>
        <dbReference type="ARBA" id="ARBA00004141"/>
    </source>
</evidence>
<keyword evidence="4 5" id="KW-0472">Membrane</keyword>
<dbReference type="InterPro" id="IPR007688">
    <property type="entry name" value="Conjugal_tfr_TrbL/VirB6"/>
</dbReference>
<feature type="transmembrane region" description="Helical" evidence="5">
    <location>
        <begin position="169"/>
        <end position="194"/>
    </location>
</feature>
<dbReference type="Proteomes" id="UP001596495">
    <property type="component" value="Unassembled WGS sequence"/>
</dbReference>
<reference evidence="8" key="1">
    <citation type="journal article" date="2019" name="Int. J. Syst. Evol. Microbiol.">
        <title>The Global Catalogue of Microorganisms (GCM) 10K type strain sequencing project: providing services to taxonomists for standard genome sequencing and annotation.</title>
        <authorList>
            <consortium name="The Broad Institute Genomics Platform"/>
            <consortium name="The Broad Institute Genome Sequencing Center for Infectious Disease"/>
            <person name="Wu L."/>
            <person name="Ma J."/>
        </authorList>
    </citation>
    <scope>NUCLEOTIDE SEQUENCE [LARGE SCALE GENOMIC DNA]</scope>
    <source>
        <strain evidence="8">CCUG 54518</strain>
    </source>
</reference>
<organism evidence="7 8">
    <name type="scientific">Hydrogenophaga bisanensis</name>
    <dbReference type="NCBI Taxonomy" id="439611"/>
    <lineage>
        <taxon>Bacteria</taxon>
        <taxon>Pseudomonadati</taxon>
        <taxon>Pseudomonadota</taxon>
        <taxon>Betaproteobacteria</taxon>
        <taxon>Burkholderiales</taxon>
        <taxon>Comamonadaceae</taxon>
        <taxon>Hydrogenophaga</taxon>
    </lineage>
</organism>
<name>A0ABW2RDM6_9BURK</name>
<keyword evidence="2 5" id="KW-0812">Transmembrane</keyword>
<keyword evidence="6" id="KW-0732">Signal</keyword>
<comment type="caution">
    <text evidence="7">The sequence shown here is derived from an EMBL/GenBank/DDBJ whole genome shotgun (WGS) entry which is preliminary data.</text>
</comment>
<feature type="signal peptide" evidence="6">
    <location>
        <begin position="1"/>
        <end position="26"/>
    </location>
</feature>
<keyword evidence="3 5" id="KW-1133">Transmembrane helix</keyword>
<evidence type="ECO:0000256" key="6">
    <source>
        <dbReference type="SAM" id="SignalP"/>
    </source>
</evidence>
<dbReference type="RefSeq" id="WP_382259713.1">
    <property type="nucleotide sequence ID" value="NZ_JBHTBX010000015.1"/>
</dbReference>
<comment type="subcellular location">
    <subcellularLocation>
        <location evidence="1">Membrane</location>
        <topology evidence="1">Multi-pass membrane protein</topology>
    </subcellularLocation>
</comment>
<feature type="transmembrane region" description="Helical" evidence="5">
    <location>
        <begin position="237"/>
        <end position="259"/>
    </location>
</feature>
<feature type="chain" id="PRO_5045063853" evidence="6">
    <location>
        <begin position="27"/>
        <end position="355"/>
    </location>
</feature>
<evidence type="ECO:0000256" key="5">
    <source>
        <dbReference type="SAM" id="Phobius"/>
    </source>
</evidence>
<evidence type="ECO:0000256" key="4">
    <source>
        <dbReference type="ARBA" id="ARBA00023136"/>
    </source>
</evidence>
<evidence type="ECO:0000313" key="8">
    <source>
        <dbReference type="Proteomes" id="UP001596495"/>
    </source>
</evidence>
<protein>
    <submittedName>
        <fullName evidence="7">Type IV secretion system protein</fullName>
    </submittedName>
</protein>
<feature type="transmembrane region" description="Helical" evidence="5">
    <location>
        <begin position="104"/>
        <end position="122"/>
    </location>
</feature>
<feature type="transmembrane region" description="Helical" evidence="5">
    <location>
        <begin position="128"/>
        <end position="148"/>
    </location>
</feature>
<dbReference type="Pfam" id="PF04610">
    <property type="entry name" value="TrbL"/>
    <property type="match status" value="1"/>
</dbReference>
<dbReference type="EMBL" id="JBHTBX010000015">
    <property type="protein sequence ID" value="MFC7436222.1"/>
    <property type="molecule type" value="Genomic_DNA"/>
</dbReference>
<gene>
    <name evidence="7" type="ORF">ACFQNJ_17070</name>
</gene>
<sequence length="355" mass="36868">MRSFAKGTPLILIACVLLLLPLSAFAEDQSEILVLISTTLKDVVNAVVGKNFADKVKAAALALSGNVTGIAMTLAGVLTLLSLIWGVMLAMLEKKSVVTAAFEALLFGVIAAALIKSFALLANTVYDLAMAVLNAVGLNVGETFVNFIKSIFDPVGKIFKAIADQAEWSWSFMSMLGDAIFAMLILLVAAWFLIQAASSMMGVFIMGPIFVGVGIVVGPVMCATLASAYTRQWFSQWLNFLVGASFLTVTSVVVMKLLTGVFETAFTALGGGKSSAVALGIAMIAAGLSKLFEAIPNITDAIFPGRTGAGSAINTKAIGAAANPANHVKTAYNGASTGVSKVKSVSSAVSNFMTR</sequence>
<keyword evidence="8" id="KW-1185">Reference proteome</keyword>
<proteinExistence type="predicted"/>
<evidence type="ECO:0000313" key="7">
    <source>
        <dbReference type="EMBL" id="MFC7436222.1"/>
    </source>
</evidence>
<feature type="transmembrane region" description="Helical" evidence="5">
    <location>
        <begin position="265"/>
        <end position="288"/>
    </location>
</feature>
<feature type="transmembrane region" description="Helical" evidence="5">
    <location>
        <begin position="200"/>
        <end position="225"/>
    </location>
</feature>
<evidence type="ECO:0000256" key="2">
    <source>
        <dbReference type="ARBA" id="ARBA00022692"/>
    </source>
</evidence>
<feature type="transmembrane region" description="Helical" evidence="5">
    <location>
        <begin position="70"/>
        <end position="92"/>
    </location>
</feature>
<evidence type="ECO:0000256" key="3">
    <source>
        <dbReference type="ARBA" id="ARBA00022989"/>
    </source>
</evidence>